<evidence type="ECO:0000313" key="1">
    <source>
        <dbReference type="EMBL" id="KRX26688.1"/>
    </source>
</evidence>
<name>A0A0V0SIJ1_9BILA</name>
<sequence length="106" mass="12142">MVEIDGYRDGSQCNTIKVGLSNVFDFHAFQYEQIYSPLRSRASEPLYLAEFTPKLFENNFPKTFRKADRTESDDRVASLAFADDIILLLESKPEPPSPIPNDIRIL</sequence>
<reference evidence="1 2" key="1">
    <citation type="submission" date="2015-01" db="EMBL/GenBank/DDBJ databases">
        <title>Evolution of Trichinella species and genotypes.</title>
        <authorList>
            <person name="Korhonen P.K."/>
            <person name="Edoardo P."/>
            <person name="Giuseppe L.R."/>
            <person name="Gasser R.B."/>
        </authorList>
    </citation>
    <scope>NUCLEOTIDE SEQUENCE [LARGE SCALE GENOMIC DNA]</scope>
    <source>
        <strain evidence="1">ISS37</strain>
    </source>
</reference>
<dbReference type="EMBL" id="JYDL01000006">
    <property type="protein sequence ID" value="KRX26688.1"/>
    <property type="molecule type" value="Genomic_DNA"/>
</dbReference>
<comment type="caution">
    <text evidence="1">The sequence shown here is derived from an EMBL/GenBank/DDBJ whole genome shotgun (WGS) entry which is preliminary data.</text>
</comment>
<gene>
    <name evidence="1" type="ORF">T07_7480</name>
</gene>
<organism evidence="1 2">
    <name type="scientific">Trichinella nelsoni</name>
    <dbReference type="NCBI Taxonomy" id="6336"/>
    <lineage>
        <taxon>Eukaryota</taxon>
        <taxon>Metazoa</taxon>
        <taxon>Ecdysozoa</taxon>
        <taxon>Nematoda</taxon>
        <taxon>Enoplea</taxon>
        <taxon>Dorylaimia</taxon>
        <taxon>Trichinellida</taxon>
        <taxon>Trichinellidae</taxon>
        <taxon>Trichinella</taxon>
    </lineage>
</organism>
<evidence type="ECO:0000313" key="2">
    <source>
        <dbReference type="Proteomes" id="UP000054630"/>
    </source>
</evidence>
<accession>A0A0V0SIJ1</accession>
<dbReference type="Proteomes" id="UP000054630">
    <property type="component" value="Unassembled WGS sequence"/>
</dbReference>
<proteinExistence type="predicted"/>
<dbReference type="AlphaFoldDB" id="A0A0V0SIJ1"/>
<protein>
    <submittedName>
        <fullName evidence="1">Uncharacterized protein</fullName>
    </submittedName>
</protein>
<dbReference type="OrthoDB" id="10587875at2759"/>
<keyword evidence="2" id="KW-1185">Reference proteome</keyword>